<evidence type="ECO:0000256" key="1">
    <source>
        <dbReference type="ARBA" id="ARBA00004138"/>
    </source>
</evidence>
<dbReference type="SUPFAM" id="SSF48371">
    <property type="entry name" value="ARM repeat"/>
    <property type="match status" value="1"/>
</dbReference>
<comment type="caution">
    <text evidence="9">The sequence shown here is derived from an EMBL/GenBank/DDBJ whole genome shotgun (WGS) entry which is preliminary data.</text>
</comment>
<evidence type="ECO:0000259" key="7">
    <source>
        <dbReference type="Pfam" id="PF23387"/>
    </source>
</evidence>
<dbReference type="InterPro" id="IPR016024">
    <property type="entry name" value="ARM-type_fold"/>
</dbReference>
<dbReference type="OrthoDB" id="10250638at2759"/>
<dbReference type="GO" id="GO:0035721">
    <property type="term" value="P:intraciliary retrograde transport"/>
    <property type="evidence" value="ECO:0007669"/>
    <property type="project" value="InterPro"/>
</dbReference>
<dbReference type="PANTHER" id="PTHR14920:SF0">
    <property type="entry name" value="WD REPEAT DOMAIN 19"/>
    <property type="match status" value="1"/>
</dbReference>
<dbReference type="Pfam" id="PF15911">
    <property type="entry name" value="Beta-prop_WDR19_2nd"/>
    <property type="match status" value="1"/>
</dbReference>
<dbReference type="Pfam" id="PF24762">
    <property type="entry name" value="TPR_IF140-IFT172"/>
    <property type="match status" value="1"/>
</dbReference>
<dbReference type="EMBL" id="CAIX01000016">
    <property type="protein sequence ID" value="CCI41212.1"/>
    <property type="molecule type" value="Genomic_DNA"/>
</dbReference>
<feature type="domain" description="IFT80/172/WDR35 TPR" evidence="7">
    <location>
        <begin position="458"/>
        <end position="554"/>
    </location>
</feature>
<protein>
    <recommendedName>
        <fullName evidence="11">Anaphase-promoting complex subunit 4 WD40 domain-containing protein</fullName>
    </recommendedName>
</protein>
<comment type="subcellular location">
    <subcellularLocation>
        <location evidence="1">Cell projection</location>
        <location evidence="1">Cilium</location>
    </subcellularLocation>
</comment>
<sequence>MHLSLSSHTCSILIVIGEEVFSGRFFSDRIYAASYSPVLNRTALSGDSGLKVVDMATNTEIMTDTIKLVEADENEANAMSFTSDGQILTVATHGGIVQNFLAKMPKIFDFYSKYIAFMSSLREISVVDVTGRDSMMQIAVSIEPSFVALGPRHIAVGINTQVYYYRCDGLSNDLVDEKKYLGRVVQTKLSREYACVLYDGIAHLHRIEPSSASNRARDNGRESQLFQGNSEDKTIHITSIALTKDFLIYATSNGTGKIHYFYLQEWSALLGSSYYHDDGVGISLMAPNRSGTRVAFIDTRRRCYLLNATTREVLYLPTIANNVQQILWDMSDPSVFIATQSNSFSLFHYTDASVNGAEVTELGYLEVHDDGEVVIAPHETKVSHDHAPILIYDGVVTCQHTSGKLETIVSCSHDQFQKPQRSSQSVENEKELFCQNLSLLRLEAAWQCAVRIDQRDFWLALAGRAMHTLNVSIAKRVYRKLGDAAMVMNLSRIEGIEEKNLLAGHLSLLLGAYMDAKRHFLNSTDPMAALQMQKHLLQWDQALKLADSLAVDMVPGLSLSYANQLEFRGEYEGALKMYEHVTNATDASGALVVCSENVRRKSIAGVARCTFHLGDVRRGFRILSEVDDPITCRDCASILESLKQYTEAAQLFERGDQPEKAVQLYIQMKNLIKAAPLMEKVQTPKLHGQYGRAKEAAGDFQAASEAYEAANDMDNVVRIQLEHLSNIEKAFEIVRATKSSEGALSAAKYCTKSGYFPIAIEFLLLANKEEDAFQLAMTHHEVATFTHLLGDKISTERAGKVASYYETSAQKNPAVAANFYQICGNYHKAVRLYLQCGDVFVPKAIDVVGKARNDMLTHTLIDYLMGESDGIPKDPHHIFRLYMALGNYTQAAKTALIISRQEQDLGNYKVAHDVLLETYRQLTHYKIHVNQELSHGLMLLHSYVLVKKLVKRNDHVAAARMLLRVAKHLSKFPTHTSNILISAVIECQRAGLRAYSYEHAMILMRPEYRNSIDKEIRRKIEAIVRRPSKEQPPDPTTPCPYCQNEVLQDELDCGKCKNHIPYCIASGYHMVKQDWSICPHCAMPALFTQFEAHLQNEQTCPMCETSLEVESIRRVSEDEVVAEVVDLTATKASGSR</sequence>
<evidence type="ECO:0000259" key="8">
    <source>
        <dbReference type="Pfam" id="PF24762"/>
    </source>
</evidence>
<dbReference type="SUPFAM" id="SSF50978">
    <property type="entry name" value="WD40 repeat-like"/>
    <property type="match status" value="1"/>
</dbReference>
<dbReference type="GO" id="GO:0005929">
    <property type="term" value="C:cilium"/>
    <property type="evidence" value="ECO:0007669"/>
    <property type="project" value="UniProtKB-SubCell"/>
</dbReference>
<dbReference type="Proteomes" id="UP000053237">
    <property type="component" value="Unassembled WGS sequence"/>
</dbReference>
<dbReference type="InterPro" id="IPR056168">
    <property type="entry name" value="TPR_IF140/IFT172/WDR19"/>
</dbReference>
<dbReference type="Pfam" id="PF23387">
    <property type="entry name" value="TPR_IFT80_172"/>
    <property type="match status" value="1"/>
</dbReference>
<organism evidence="9 10">
    <name type="scientific">Albugo candida</name>
    <dbReference type="NCBI Taxonomy" id="65357"/>
    <lineage>
        <taxon>Eukaryota</taxon>
        <taxon>Sar</taxon>
        <taxon>Stramenopiles</taxon>
        <taxon>Oomycota</taxon>
        <taxon>Peronosporomycetes</taxon>
        <taxon>Albuginales</taxon>
        <taxon>Albuginaceae</taxon>
        <taxon>Albugo</taxon>
    </lineage>
</organism>
<dbReference type="InterPro" id="IPR039468">
    <property type="entry name" value="WDR19_WD40_rpt"/>
</dbReference>
<dbReference type="InterPro" id="IPR040379">
    <property type="entry name" value="WDR19/dyf-2"/>
</dbReference>
<evidence type="ECO:0000256" key="2">
    <source>
        <dbReference type="ARBA" id="ARBA00022574"/>
    </source>
</evidence>
<evidence type="ECO:0000256" key="3">
    <source>
        <dbReference type="ARBA" id="ARBA00022737"/>
    </source>
</evidence>
<keyword evidence="4" id="KW-0969">Cilium</keyword>
<dbReference type="Gene3D" id="1.25.40.470">
    <property type="match status" value="2"/>
</dbReference>
<keyword evidence="2" id="KW-0853">WD repeat</keyword>
<dbReference type="InParanoid" id="A0A024G3Q8"/>
<evidence type="ECO:0008006" key="11">
    <source>
        <dbReference type="Google" id="ProtNLM"/>
    </source>
</evidence>
<reference evidence="9 10" key="1">
    <citation type="submission" date="2012-05" db="EMBL/GenBank/DDBJ databases">
        <title>Recombination and specialization in a pathogen metapopulation.</title>
        <authorList>
            <person name="Gardiner A."/>
            <person name="Kemen E."/>
            <person name="Schultz-Larsen T."/>
            <person name="MacLean D."/>
            <person name="Van Oosterhout C."/>
            <person name="Jones J.D.G."/>
        </authorList>
    </citation>
    <scope>NUCLEOTIDE SEQUENCE [LARGE SCALE GENOMIC DNA]</scope>
    <source>
        <strain evidence="9 10">Ac Nc2</strain>
    </source>
</reference>
<keyword evidence="10" id="KW-1185">Reference proteome</keyword>
<gene>
    <name evidence="9" type="ORF">BN9_019960</name>
</gene>
<feature type="domain" description="WDR19 WD40 repeat" evidence="6">
    <location>
        <begin position="115"/>
        <end position="412"/>
    </location>
</feature>
<name>A0A024G3Q8_9STRA</name>
<keyword evidence="5" id="KW-0966">Cell projection</keyword>
<evidence type="ECO:0000256" key="4">
    <source>
        <dbReference type="ARBA" id="ARBA00023069"/>
    </source>
</evidence>
<evidence type="ECO:0000259" key="6">
    <source>
        <dbReference type="Pfam" id="PF15911"/>
    </source>
</evidence>
<evidence type="ECO:0000313" key="10">
    <source>
        <dbReference type="Proteomes" id="UP000053237"/>
    </source>
</evidence>
<evidence type="ECO:0000313" key="9">
    <source>
        <dbReference type="EMBL" id="CCI41212.1"/>
    </source>
</evidence>
<dbReference type="AlphaFoldDB" id="A0A024G3Q8"/>
<dbReference type="GO" id="GO:0030991">
    <property type="term" value="C:intraciliary transport particle A"/>
    <property type="evidence" value="ECO:0007669"/>
    <property type="project" value="TreeGrafter"/>
</dbReference>
<dbReference type="STRING" id="65357.A0A024G3Q8"/>
<accession>A0A024G3Q8</accession>
<dbReference type="InterPro" id="IPR036322">
    <property type="entry name" value="WD40_repeat_dom_sf"/>
</dbReference>
<evidence type="ECO:0000256" key="5">
    <source>
        <dbReference type="ARBA" id="ARBA00023273"/>
    </source>
</evidence>
<keyword evidence="3" id="KW-0677">Repeat</keyword>
<dbReference type="InterPro" id="IPR056157">
    <property type="entry name" value="TPR_IFT80_172_dom"/>
</dbReference>
<dbReference type="PANTHER" id="PTHR14920">
    <property type="entry name" value="OSMOTIC AVOIDANCE ABNORMAL PROTEIN 1/WD REPEAT MEMBRANE PROTEIN"/>
    <property type="match status" value="1"/>
</dbReference>
<feature type="domain" description="IF140/IFT172/WDR19 TPR" evidence="8">
    <location>
        <begin position="631"/>
        <end position="916"/>
    </location>
</feature>
<dbReference type="GO" id="GO:0060271">
    <property type="term" value="P:cilium assembly"/>
    <property type="evidence" value="ECO:0007669"/>
    <property type="project" value="TreeGrafter"/>
</dbReference>
<proteinExistence type="predicted"/>